<evidence type="ECO:0000259" key="1">
    <source>
        <dbReference type="Pfam" id="PF01370"/>
    </source>
</evidence>
<reference evidence="2 3" key="1">
    <citation type="submission" date="2020-02" db="EMBL/GenBank/DDBJ databases">
        <title>Draft genome sequence of Limisphaera ngatamarikiensis NGM72.4T, a thermophilic Verrucomicrobia grouped in subdivision 3.</title>
        <authorList>
            <person name="Carere C.R."/>
            <person name="Steen J."/>
            <person name="Hugenholtz P."/>
            <person name="Stott M.B."/>
        </authorList>
    </citation>
    <scope>NUCLEOTIDE SEQUENCE [LARGE SCALE GENOMIC DNA]</scope>
    <source>
        <strain evidence="2 3">NGM72.4</strain>
    </source>
</reference>
<dbReference type="AlphaFoldDB" id="A0A6M1S1Z0"/>
<dbReference type="InterPro" id="IPR050177">
    <property type="entry name" value="Lipid_A_modif_metabolic_enz"/>
</dbReference>
<accession>A0A6M1S1Z0</accession>
<sequence>MRVLLLGGTGNLSAACAVELQRRGHEVLLLTRGRSPLPPGFEAVRADRHDPESMRRALEGRAVDVVVNFIGYDVPDVEVDHGLFAGRVRQYVFISSATVYAKPPPQLPIREDCPRGNPFWEYAQKKLACEQWLLARWQTERFPVTIVRPSHTYSERWIPNPVSSAGYAFAARLERGAAVWVPDRGDTPWTLTWAGDFAAGLAGLIGRDDVLGEDFHITSDEALPWTQIYREIGAAVGVEPVIVPVPTDFICTVCPEMTGPLKGDKAHPAVFDNSKLRRFVPEFRCSVPFREGIRRAVAWLRAHPEAQRLDTSPVDRVMDTVLQAWQARAGRST</sequence>
<feature type="domain" description="NAD-dependent epimerase/dehydratase" evidence="1">
    <location>
        <begin position="3"/>
        <end position="207"/>
    </location>
</feature>
<dbReference type="InterPro" id="IPR001509">
    <property type="entry name" value="Epimerase_deHydtase"/>
</dbReference>
<keyword evidence="3" id="KW-1185">Reference proteome</keyword>
<evidence type="ECO:0000313" key="2">
    <source>
        <dbReference type="EMBL" id="NGO39400.1"/>
    </source>
</evidence>
<dbReference type="PROSITE" id="PS51257">
    <property type="entry name" value="PROKAR_LIPOPROTEIN"/>
    <property type="match status" value="1"/>
</dbReference>
<name>A0A6M1S1Z0_9BACT</name>
<gene>
    <name evidence="2" type="ORF">G4L39_08310</name>
</gene>
<evidence type="ECO:0000313" key="3">
    <source>
        <dbReference type="Proteomes" id="UP000477311"/>
    </source>
</evidence>
<proteinExistence type="predicted"/>
<comment type="caution">
    <text evidence="2">The sequence shown here is derived from an EMBL/GenBank/DDBJ whole genome shotgun (WGS) entry which is preliminary data.</text>
</comment>
<dbReference type="Gene3D" id="3.40.50.720">
    <property type="entry name" value="NAD(P)-binding Rossmann-like Domain"/>
    <property type="match status" value="1"/>
</dbReference>
<dbReference type="EMBL" id="JAAKYA010000053">
    <property type="protein sequence ID" value="NGO39400.1"/>
    <property type="molecule type" value="Genomic_DNA"/>
</dbReference>
<organism evidence="2 3">
    <name type="scientific">Limisphaera ngatamarikiensis</name>
    <dbReference type="NCBI Taxonomy" id="1324935"/>
    <lineage>
        <taxon>Bacteria</taxon>
        <taxon>Pseudomonadati</taxon>
        <taxon>Verrucomicrobiota</taxon>
        <taxon>Verrucomicrobiia</taxon>
        <taxon>Limisphaerales</taxon>
        <taxon>Limisphaeraceae</taxon>
        <taxon>Limisphaera</taxon>
    </lineage>
</organism>
<dbReference type="RefSeq" id="WP_165107398.1">
    <property type="nucleotide sequence ID" value="NZ_JAAKYA010000053.1"/>
</dbReference>
<dbReference type="Proteomes" id="UP000477311">
    <property type="component" value="Unassembled WGS sequence"/>
</dbReference>
<dbReference type="SUPFAM" id="SSF51735">
    <property type="entry name" value="NAD(P)-binding Rossmann-fold domains"/>
    <property type="match status" value="1"/>
</dbReference>
<protein>
    <submittedName>
        <fullName evidence="2">NAD-dependent epimerase/dehydratase family protein</fullName>
    </submittedName>
</protein>
<dbReference type="PANTHER" id="PTHR43245">
    <property type="entry name" value="BIFUNCTIONAL POLYMYXIN RESISTANCE PROTEIN ARNA"/>
    <property type="match status" value="1"/>
</dbReference>
<dbReference type="Pfam" id="PF01370">
    <property type="entry name" value="Epimerase"/>
    <property type="match status" value="1"/>
</dbReference>
<dbReference type="InterPro" id="IPR036291">
    <property type="entry name" value="NAD(P)-bd_dom_sf"/>
</dbReference>